<protein>
    <submittedName>
        <fullName evidence="4">Insulinase family protein</fullName>
    </submittedName>
</protein>
<dbReference type="PANTHER" id="PTHR11851:SF225">
    <property type="entry name" value="NON-PEPTIDASE HOMOLOG YMXG"/>
    <property type="match status" value="1"/>
</dbReference>
<sequence>MFWFSKRRLSTCLFLAMATLGLVLTLGWSNPANAVTAREYNDLEFTPLGEIQIPDFERYELPNGMVVYLMEKHDLPLISGSATFKAGEFMEPDGKAGLAGMMGEAMRVGGTATYTPDELNQFLEQRAASVETSLGTTSGSASFNALSEDLADVFAIFAEVIQQPAFAPEKIDLLKSQYRGSIARRNDDPDDVTTREFRKLIYGEESPFARMIEYRDVDNISRNDVVDFYQTAIQPRGTILGISGDFDAAQMKALIEEFFADWSPSVRAKANVEVPDVEQKTNGLYVVDQPQLTQSYIHIGHLGGRLDNPDHAPMVVLNEVLNGFGGRLFNDIRSRQGLAYVVYAFWSPRYDYPGLFIGGGQTRSEATVPFIETMYKEIERVRQEPITVEELQYAKDAVLNSFVFNFATPEQTLSRLIRYEYYGYPSDFVFKFQKAVESATIDQVLAAAQRNLKPSDLVTIVVGNIEAIEPSLGTLAEEVKITPIDIKIPEPSV</sequence>
<dbReference type="AlphaFoldDB" id="A0A947DJ52"/>
<dbReference type="Pfam" id="PF05193">
    <property type="entry name" value="Peptidase_M16_C"/>
    <property type="match status" value="1"/>
</dbReference>
<comment type="caution">
    <text evidence="4">The sequence shown here is derived from an EMBL/GenBank/DDBJ whole genome shotgun (WGS) entry which is preliminary data.</text>
</comment>
<keyword evidence="1" id="KW-0732">Signal</keyword>
<dbReference type="Gene3D" id="3.30.830.10">
    <property type="entry name" value="Metalloenzyme, LuxS/M16 peptidase-like"/>
    <property type="match status" value="2"/>
</dbReference>
<dbReference type="EMBL" id="JADOES010000065">
    <property type="protein sequence ID" value="MBT9317918.1"/>
    <property type="molecule type" value="Genomic_DNA"/>
</dbReference>
<accession>A0A947DJ52</accession>
<evidence type="ECO:0000313" key="4">
    <source>
        <dbReference type="EMBL" id="MBT9317918.1"/>
    </source>
</evidence>
<dbReference type="InterPro" id="IPR011765">
    <property type="entry name" value="Pept_M16_N"/>
</dbReference>
<feature type="domain" description="Peptidase M16 C-terminal" evidence="3">
    <location>
        <begin position="219"/>
        <end position="397"/>
    </location>
</feature>
<reference evidence="4" key="1">
    <citation type="submission" date="2020-11" db="EMBL/GenBank/DDBJ databases">
        <authorList>
            <person name="Konstantinou D."/>
            <person name="Gkelis S."/>
            <person name="Popin R."/>
            <person name="Fewer D."/>
            <person name="Sivonen K."/>
        </authorList>
    </citation>
    <scope>NUCLEOTIDE SEQUENCE</scope>
    <source>
        <strain evidence="4">TAU-MAC 1115</strain>
    </source>
</reference>
<feature type="domain" description="Peptidase M16 N-terminal" evidence="2">
    <location>
        <begin position="84"/>
        <end position="195"/>
    </location>
</feature>
<evidence type="ECO:0000313" key="5">
    <source>
        <dbReference type="Proteomes" id="UP000717364"/>
    </source>
</evidence>
<evidence type="ECO:0000259" key="3">
    <source>
        <dbReference type="Pfam" id="PF05193"/>
    </source>
</evidence>
<feature type="chain" id="PRO_5037783422" evidence="1">
    <location>
        <begin position="35"/>
        <end position="493"/>
    </location>
</feature>
<feature type="signal peptide" evidence="1">
    <location>
        <begin position="1"/>
        <end position="34"/>
    </location>
</feature>
<dbReference type="GO" id="GO:0046872">
    <property type="term" value="F:metal ion binding"/>
    <property type="evidence" value="ECO:0007669"/>
    <property type="project" value="InterPro"/>
</dbReference>
<dbReference type="InterPro" id="IPR011249">
    <property type="entry name" value="Metalloenz_LuxS/M16"/>
</dbReference>
<evidence type="ECO:0000259" key="2">
    <source>
        <dbReference type="Pfam" id="PF00675"/>
    </source>
</evidence>
<keyword evidence="5" id="KW-1185">Reference proteome</keyword>
<dbReference type="Pfam" id="PF00675">
    <property type="entry name" value="Peptidase_M16"/>
    <property type="match status" value="1"/>
</dbReference>
<evidence type="ECO:0000256" key="1">
    <source>
        <dbReference type="SAM" id="SignalP"/>
    </source>
</evidence>
<dbReference type="PANTHER" id="PTHR11851">
    <property type="entry name" value="METALLOPROTEASE"/>
    <property type="match status" value="1"/>
</dbReference>
<proteinExistence type="predicted"/>
<dbReference type="SUPFAM" id="SSF63411">
    <property type="entry name" value="LuxS/MPP-like metallohydrolase"/>
    <property type="match status" value="2"/>
</dbReference>
<organism evidence="4 5">
    <name type="scientific">Leptothoe spongobia TAU-MAC 1115</name>
    <dbReference type="NCBI Taxonomy" id="1967444"/>
    <lineage>
        <taxon>Bacteria</taxon>
        <taxon>Bacillati</taxon>
        <taxon>Cyanobacteriota</taxon>
        <taxon>Cyanophyceae</taxon>
        <taxon>Nodosilineales</taxon>
        <taxon>Cymatolegaceae</taxon>
        <taxon>Leptothoe</taxon>
        <taxon>Leptothoe spongobia</taxon>
    </lineage>
</organism>
<dbReference type="RefSeq" id="WP_215610979.1">
    <property type="nucleotide sequence ID" value="NZ_JADOES010000065.1"/>
</dbReference>
<dbReference type="Proteomes" id="UP000717364">
    <property type="component" value="Unassembled WGS sequence"/>
</dbReference>
<name>A0A947DJ52_9CYAN</name>
<dbReference type="InterPro" id="IPR050361">
    <property type="entry name" value="MPP/UQCRC_Complex"/>
</dbReference>
<gene>
    <name evidence="4" type="ORF">IXB50_21095</name>
</gene>
<dbReference type="InterPro" id="IPR007863">
    <property type="entry name" value="Peptidase_M16_C"/>
</dbReference>
<reference evidence="4" key="2">
    <citation type="journal article" date="2021" name="Mar. Drugs">
        <title>Genome Reduction and Secondary Metabolism of the Marine Sponge-Associated Cyanobacterium Leptothoe.</title>
        <authorList>
            <person name="Konstantinou D."/>
            <person name="Popin R.V."/>
            <person name="Fewer D.P."/>
            <person name="Sivonen K."/>
            <person name="Gkelis S."/>
        </authorList>
    </citation>
    <scope>NUCLEOTIDE SEQUENCE</scope>
    <source>
        <strain evidence="4">TAU-MAC 1115</strain>
    </source>
</reference>